<dbReference type="Proteomes" id="UP000284375">
    <property type="component" value="Unassembled WGS sequence"/>
</dbReference>
<protein>
    <recommendedName>
        <fullName evidence="1">N-acetyltransferase domain-containing protein</fullName>
    </recommendedName>
</protein>
<evidence type="ECO:0000259" key="1">
    <source>
        <dbReference type="PROSITE" id="PS51186"/>
    </source>
</evidence>
<keyword evidence="3" id="KW-1185">Reference proteome</keyword>
<feature type="domain" description="N-acetyltransferase" evidence="1">
    <location>
        <begin position="47"/>
        <end position="236"/>
    </location>
</feature>
<sequence length="239" mass="27486">MWILISTYSIDQDITLHHRSIRMSSLQLRYACENELPAIVQLMITAFRGRAMNDALFPEHLRVNAGDADELNFRTRSISRGFGNKNRHHIVVVDEEDKVIGYAEWTDGDDPLVDTTPEERDKKRAEEIKRVPKSFNLEAAERIRRELGLLLDKLKETLGQEGYENSWIDQVHQRKGIGKMLTQWGVERAKKENKNIHFLSSPAGAKLYRAMGFEEVGSGEILGGKEYAFVRRTTQNEDQ</sequence>
<evidence type="ECO:0000313" key="2">
    <source>
        <dbReference type="EMBL" id="ROV87230.1"/>
    </source>
</evidence>
<evidence type="ECO:0000313" key="3">
    <source>
        <dbReference type="Proteomes" id="UP000284375"/>
    </source>
</evidence>
<organism evidence="2 3">
    <name type="scientific">Cytospora chrysosperma</name>
    <name type="common">Cytospora canker fungus</name>
    <name type="synonym">Sphaeria chrysosperma</name>
    <dbReference type="NCBI Taxonomy" id="252740"/>
    <lineage>
        <taxon>Eukaryota</taxon>
        <taxon>Fungi</taxon>
        <taxon>Dikarya</taxon>
        <taxon>Ascomycota</taxon>
        <taxon>Pezizomycotina</taxon>
        <taxon>Sordariomycetes</taxon>
        <taxon>Sordariomycetidae</taxon>
        <taxon>Diaporthales</taxon>
        <taxon>Cytosporaceae</taxon>
        <taxon>Cytospora</taxon>
    </lineage>
</organism>
<gene>
    <name evidence="2" type="ORF">VSDG_09949</name>
</gene>
<dbReference type="GO" id="GO:0016747">
    <property type="term" value="F:acyltransferase activity, transferring groups other than amino-acyl groups"/>
    <property type="evidence" value="ECO:0007669"/>
    <property type="project" value="InterPro"/>
</dbReference>
<comment type="caution">
    <text evidence="2">The sequence shown here is derived from an EMBL/GenBank/DDBJ whole genome shotgun (WGS) entry which is preliminary data.</text>
</comment>
<reference evidence="2 3" key="1">
    <citation type="submission" date="2015-09" db="EMBL/GenBank/DDBJ databases">
        <title>Host preference determinants of Valsa canker pathogens revealed by comparative genomics.</title>
        <authorList>
            <person name="Yin Z."/>
            <person name="Huang L."/>
        </authorList>
    </citation>
    <scope>NUCLEOTIDE SEQUENCE [LARGE SCALE GENOMIC DNA]</scope>
    <source>
        <strain evidence="2 3">YSFL</strain>
    </source>
</reference>
<proteinExistence type="predicted"/>
<dbReference type="Pfam" id="PF13508">
    <property type="entry name" value="Acetyltransf_7"/>
    <property type="match status" value="1"/>
</dbReference>
<dbReference type="PANTHER" id="PTHR42791:SF2">
    <property type="entry name" value="N-ACETYLTRANSFERASE DOMAIN-CONTAINING PROTEIN"/>
    <property type="match status" value="1"/>
</dbReference>
<dbReference type="SUPFAM" id="SSF55729">
    <property type="entry name" value="Acyl-CoA N-acyltransferases (Nat)"/>
    <property type="match status" value="1"/>
</dbReference>
<dbReference type="AlphaFoldDB" id="A0A423V8Q9"/>
<dbReference type="Gene3D" id="3.40.630.30">
    <property type="match status" value="1"/>
</dbReference>
<dbReference type="InterPro" id="IPR016181">
    <property type="entry name" value="Acyl_CoA_acyltransferase"/>
</dbReference>
<name>A0A423V8Q9_CYTCH</name>
<dbReference type="PROSITE" id="PS51186">
    <property type="entry name" value="GNAT"/>
    <property type="match status" value="1"/>
</dbReference>
<dbReference type="PANTHER" id="PTHR42791">
    <property type="entry name" value="GNAT FAMILY ACETYLTRANSFERASE"/>
    <property type="match status" value="1"/>
</dbReference>
<accession>A0A423V8Q9</accession>
<dbReference type="InterPro" id="IPR052523">
    <property type="entry name" value="Trichothecene_AcTrans"/>
</dbReference>
<dbReference type="STRING" id="252740.A0A423V8Q9"/>
<dbReference type="InterPro" id="IPR000182">
    <property type="entry name" value="GNAT_dom"/>
</dbReference>
<dbReference type="EMBL" id="LJZO01000089">
    <property type="protein sequence ID" value="ROV87230.1"/>
    <property type="molecule type" value="Genomic_DNA"/>
</dbReference>
<dbReference type="OrthoDB" id="10017208at2759"/>